<gene>
    <name evidence="2" type="ORF">CBOVIS_LOCUS12167</name>
</gene>
<comment type="caution">
    <text evidence="2">The sequence shown here is derived from an EMBL/GenBank/DDBJ whole genome shotgun (WGS) entry which is preliminary data.</text>
</comment>
<sequence>MSDNDGINLGPPPNETLSGDDAETSNDSIESDQPFLCDEMFTNFEPGVDHDFEEYSDAVDIDPFIENIDKYNVESVKAFLPSVLASDGLKLRDGFTGDEINYHIIPIIPKEAEEIVTHIISGAEAEARYEKMYSADKETFKDKESEIRAMHTYNFLLKFISIIQMKEKNEKITYQSLIDNYKLMVNGEVCQDLYAMMNPLLHFDKNPELKREWYHYYTNRASLKKFVSMTQFSGIQVFTDDNNLQIITLRKTAQPFKKEDFERIVSSGNSTDGEENAGRYMRPKKYREADPNFRPTNIELDEDTFNCQKPTTIKPKFARTDDWGAPPIPNSGFGGPPIDPDESRHRGEWVDRAHTGHAVIESESEASSIDSEGEYSDDDENVKRQKRAEQERRRIEKERRRMEREANRKAEQPREFQSTFDASPKKVVRKPSFDDDVDDVIGSVKSSNKCRPSVSKLPVTMLENDGINETRRSYAPRTNDDEKRRKFEEEEREIMRRNNQRRHLEQSTSQDDGGMTEEEKRLLHKQKVISEEESERLRAQLKQDEELARRLAMEEDEQLRRDARVYTTNIPRPVNVPKSQFGSNYSIGMPPESHRNAPTTSYMPKPSPTSMYAPLLKPNMYVPPGERFHAPMPSPYPEYHPVRSNHTVPPNAYPNQTFSTVPSRWSPPESDRGEYAHPYAGLGTTRKLNETAASSYSTRPLPAEEVVRNRILFLLREWRNDGVIVTGTYLEKNYTFARNTPIDLLAFVRNFMTHDVVLQPIETGAGTDFVIHLKE</sequence>
<dbReference type="Proteomes" id="UP000494206">
    <property type="component" value="Unassembled WGS sequence"/>
</dbReference>
<dbReference type="EMBL" id="CADEPM010000011">
    <property type="protein sequence ID" value="CAB3410680.1"/>
    <property type="molecule type" value="Genomic_DNA"/>
</dbReference>
<feature type="compositionally biased region" description="Basic and acidic residues" evidence="1">
    <location>
        <begin position="468"/>
        <end position="496"/>
    </location>
</feature>
<organism evidence="2 3">
    <name type="scientific">Caenorhabditis bovis</name>
    <dbReference type="NCBI Taxonomy" id="2654633"/>
    <lineage>
        <taxon>Eukaryota</taxon>
        <taxon>Metazoa</taxon>
        <taxon>Ecdysozoa</taxon>
        <taxon>Nematoda</taxon>
        <taxon>Chromadorea</taxon>
        <taxon>Rhabditida</taxon>
        <taxon>Rhabditina</taxon>
        <taxon>Rhabditomorpha</taxon>
        <taxon>Rhabditoidea</taxon>
        <taxon>Rhabditidae</taxon>
        <taxon>Peloderinae</taxon>
        <taxon>Caenorhabditis</taxon>
    </lineage>
</organism>
<keyword evidence="3" id="KW-1185">Reference proteome</keyword>
<protein>
    <submittedName>
        <fullName evidence="2">Uncharacterized protein</fullName>
    </submittedName>
</protein>
<feature type="region of interest" description="Disordered" evidence="1">
    <location>
        <begin position="1"/>
        <end position="30"/>
    </location>
</feature>
<evidence type="ECO:0000256" key="1">
    <source>
        <dbReference type="SAM" id="MobiDB-lite"/>
    </source>
</evidence>
<dbReference type="OrthoDB" id="5877257at2759"/>
<proteinExistence type="predicted"/>
<feature type="compositionally biased region" description="Basic and acidic residues" evidence="1">
    <location>
        <begin position="381"/>
        <end position="414"/>
    </location>
</feature>
<name>A0A8S1FAA1_9PELO</name>
<feature type="compositionally biased region" description="Basic and acidic residues" evidence="1">
    <location>
        <begin position="341"/>
        <end position="354"/>
    </location>
</feature>
<feature type="region of interest" description="Disordered" evidence="1">
    <location>
        <begin position="467"/>
        <end position="535"/>
    </location>
</feature>
<evidence type="ECO:0000313" key="3">
    <source>
        <dbReference type="Proteomes" id="UP000494206"/>
    </source>
</evidence>
<dbReference type="CDD" id="cd22249">
    <property type="entry name" value="UDM1_RNF168_RNF169-like"/>
    <property type="match status" value="1"/>
</dbReference>
<feature type="region of interest" description="Disordered" evidence="1">
    <location>
        <begin position="317"/>
        <end position="434"/>
    </location>
</feature>
<accession>A0A8S1FAA1</accession>
<feature type="compositionally biased region" description="Acidic residues" evidence="1">
    <location>
        <begin position="371"/>
        <end position="380"/>
    </location>
</feature>
<reference evidence="2 3" key="1">
    <citation type="submission" date="2020-04" db="EMBL/GenBank/DDBJ databases">
        <authorList>
            <person name="Laetsch R D."/>
            <person name="Stevens L."/>
            <person name="Kumar S."/>
            <person name="Blaxter L. M."/>
        </authorList>
    </citation>
    <scope>NUCLEOTIDE SEQUENCE [LARGE SCALE GENOMIC DNA]</scope>
</reference>
<evidence type="ECO:0000313" key="2">
    <source>
        <dbReference type="EMBL" id="CAB3410680.1"/>
    </source>
</evidence>
<dbReference type="AlphaFoldDB" id="A0A8S1FAA1"/>